<proteinExistence type="predicted"/>
<dbReference type="Pfam" id="PF18758">
    <property type="entry name" value="KDZ"/>
    <property type="match status" value="1"/>
</dbReference>
<evidence type="ECO:0000313" key="2">
    <source>
        <dbReference type="Proteomes" id="UP000719766"/>
    </source>
</evidence>
<dbReference type="RefSeq" id="XP_041162759.1">
    <property type="nucleotide sequence ID" value="XM_041308326.1"/>
</dbReference>
<dbReference type="EMBL" id="JABBWE010000015">
    <property type="protein sequence ID" value="KAG1797806.1"/>
    <property type="molecule type" value="Genomic_DNA"/>
</dbReference>
<dbReference type="GeneID" id="64602090"/>
<sequence length="253" mass="28344">MYYLSNELDMAMILVVLLAQKRESLLYCAQPVLNLAKTCLWVGRCASHNTVNLADTKNSWGLAATGVGAIVCTCHNLTCPSSVEDLQKGERYVNIDYLFFSTLQHSDEVLVLNVSYDIACQWSKHLWERMSCYPSQIHFASDSKPKSHLPAYIAACQTSYSLNLIKGMARTDGEAIEHEWSNMNPIAISTQEMGPGSRHDILDNNFSDWNWHKVSNLGPSLLKKIKEAIPECYQHAIDLQDFKKAIPSSGRSA</sequence>
<comment type="caution">
    <text evidence="1">The sequence shown here is derived from an EMBL/GenBank/DDBJ whole genome shotgun (WGS) entry which is preliminary data.</text>
</comment>
<protein>
    <submittedName>
        <fullName evidence="1">Uncharacterized protein</fullName>
    </submittedName>
</protein>
<name>A0A9P7IZI5_9AGAM</name>
<reference evidence="1" key="1">
    <citation type="journal article" date="2020" name="New Phytol.">
        <title>Comparative genomics reveals dynamic genome evolution in host specialist ectomycorrhizal fungi.</title>
        <authorList>
            <person name="Lofgren L.A."/>
            <person name="Nguyen N.H."/>
            <person name="Vilgalys R."/>
            <person name="Ruytinx J."/>
            <person name="Liao H.L."/>
            <person name="Branco S."/>
            <person name="Kuo A."/>
            <person name="LaButti K."/>
            <person name="Lipzen A."/>
            <person name="Andreopoulos W."/>
            <person name="Pangilinan J."/>
            <person name="Riley R."/>
            <person name="Hundley H."/>
            <person name="Na H."/>
            <person name="Barry K."/>
            <person name="Grigoriev I.V."/>
            <person name="Stajich J.E."/>
            <person name="Kennedy P.G."/>
        </authorList>
    </citation>
    <scope>NUCLEOTIDE SEQUENCE</scope>
    <source>
        <strain evidence="1">S12</strain>
    </source>
</reference>
<accession>A0A9P7IZI5</accession>
<gene>
    <name evidence="1" type="ORF">HD556DRAFT_1464601</name>
</gene>
<keyword evidence="2" id="KW-1185">Reference proteome</keyword>
<dbReference type="InterPro" id="IPR040521">
    <property type="entry name" value="KDZ"/>
</dbReference>
<dbReference type="AlphaFoldDB" id="A0A9P7IZI5"/>
<dbReference type="Proteomes" id="UP000719766">
    <property type="component" value="Unassembled WGS sequence"/>
</dbReference>
<evidence type="ECO:0000313" key="1">
    <source>
        <dbReference type="EMBL" id="KAG1797806.1"/>
    </source>
</evidence>
<dbReference type="OrthoDB" id="3257768at2759"/>
<organism evidence="1 2">
    <name type="scientific">Suillus plorans</name>
    <dbReference type="NCBI Taxonomy" id="116603"/>
    <lineage>
        <taxon>Eukaryota</taxon>
        <taxon>Fungi</taxon>
        <taxon>Dikarya</taxon>
        <taxon>Basidiomycota</taxon>
        <taxon>Agaricomycotina</taxon>
        <taxon>Agaricomycetes</taxon>
        <taxon>Agaricomycetidae</taxon>
        <taxon>Boletales</taxon>
        <taxon>Suillineae</taxon>
        <taxon>Suillaceae</taxon>
        <taxon>Suillus</taxon>
    </lineage>
</organism>